<dbReference type="AlphaFoldDB" id="A0AAV2VT14"/>
<comment type="caution">
    <text evidence="1">The sequence shown here is derived from an EMBL/GenBank/DDBJ whole genome shotgun (WGS) entry which is preliminary data.</text>
</comment>
<proteinExistence type="predicted"/>
<dbReference type="EMBL" id="CAOF01000125">
    <property type="protein sequence ID" value="CCO47725.1"/>
    <property type="molecule type" value="Genomic_DNA"/>
</dbReference>
<evidence type="ECO:0008006" key="3">
    <source>
        <dbReference type="Google" id="ProtNLM"/>
    </source>
</evidence>
<gene>
    <name evidence="1" type="ORF">VIBNISOn1_340040</name>
</gene>
<dbReference type="RefSeq" id="WP_022612429.1">
    <property type="nucleotide sequence ID" value="NZ_LK391965.1"/>
</dbReference>
<protein>
    <recommendedName>
        <fullName evidence="3">SMI1/KNR4 family protein</fullName>
    </recommendedName>
</protein>
<accession>A0AAV2VT14</accession>
<sequence>MIISSPSLDNEIEVNQVPINSTLNKINELMQSHEQRGGFQENHSVEWFTDLPSNVRLEQYYSTKGPTVGTCLEVGSSVLYFIAFSNLAEAQMGYRTLANGQPCNGWDQGCVVIALFDDEPVMVNTTSEQAAVWAAYESGNPKLIADNLEGFFQSIHTVIDIQYKKYNFEVLNEDTLEYKEEYLADINQKLCELLPEDQLCAFMDFFFG</sequence>
<reference evidence="1 2" key="1">
    <citation type="journal article" date="2013" name="ISME J.">
        <title>Comparative genomics of pathogenic lineages of Vibrio nigripulchritudo identifies virulence-associated traits.</title>
        <authorList>
            <person name="Goudenege D."/>
            <person name="Labreuche Y."/>
            <person name="Krin E."/>
            <person name="Ansquer D."/>
            <person name="Mangenot S."/>
            <person name="Calteau A."/>
            <person name="Medigue C."/>
            <person name="Mazel D."/>
            <person name="Polz M.F."/>
            <person name="Le Roux F."/>
        </authorList>
    </citation>
    <scope>NUCLEOTIDE SEQUENCE [LARGE SCALE GENOMIC DNA]</scope>
    <source>
        <strain evidence="1 2">SOn1</strain>
    </source>
</reference>
<evidence type="ECO:0000313" key="1">
    <source>
        <dbReference type="EMBL" id="CCO47725.1"/>
    </source>
</evidence>
<organism evidence="1 2">
    <name type="scientific">Vibrio nigripulchritudo SOn1</name>
    <dbReference type="NCBI Taxonomy" id="1238450"/>
    <lineage>
        <taxon>Bacteria</taxon>
        <taxon>Pseudomonadati</taxon>
        <taxon>Pseudomonadota</taxon>
        <taxon>Gammaproteobacteria</taxon>
        <taxon>Vibrionales</taxon>
        <taxon>Vibrionaceae</taxon>
        <taxon>Vibrio</taxon>
    </lineage>
</organism>
<evidence type="ECO:0000313" key="2">
    <source>
        <dbReference type="Proteomes" id="UP000018211"/>
    </source>
</evidence>
<name>A0AAV2VT14_9VIBR</name>
<dbReference type="Proteomes" id="UP000018211">
    <property type="component" value="Unassembled WGS sequence"/>
</dbReference>